<proteinExistence type="predicted"/>
<feature type="region of interest" description="Disordered" evidence="4">
    <location>
        <begin position="421"/>
        <end position="467"/>
    </location>
</feature>
<feature type="repeat" description="WD" evidence="3">
    <location>
        <begin position="601"/>
        <end position="642"/>
    </location>
</feature>
<feature type="repeat" description="WD" evidence="3">
    <location>
        <begin position="517"/>
        <end position="558"/>
    </location>
</feature>
<dbReference type="InterPro" id="IPR020472">
    <property type="entry name" value="WD40_PAC1"/>
</dbReference>
<dbReference type="OrthoDB" id="538223at2759"/>
<dbReference type="PANTHER" id="PTHR44019:SF8">
    <property type="entry name" value="POC1 CENTRIOLAR PROTEIN HOMOLOG"/>
    <property type="match status" value="1"/>
</dbReference>
<dbReference type="PANTHER" id="PTHR44019">
    <property type="entry name" value="WD REPEAT-CONTAINING PROTEIN 55"/>
    <property type="match status" value="1"/>
</dbReference>
<dbReference type="Proteomes" id="UP000256964">
    <property type="component" value="Unassembled WGS sequence"/>
</dbReference>
<dbReference type="PRINTS" id="PR00320">
    <property type="entry name" value="GPROTEINBRPT"/>
</dbReference>
<evidence type="ECO:0000256" key="1">
    <source>
        <dbReference type="ARBA" id="ARBA00022574"/>
    </source>
</evidence>
<dbReference type="AlphaFoldDB" id="A0A371D7D7"/>
<reference evidence="5 6" key="1">
    <citation type="journal article" date="2018" name="Biotechnol. Biofuels">
        <title>Integrative visual omics of the white-rot fungus Polyporus brumalis exposes the biotechnological potential of its oxidative enzymes for delignifying raw plant biomass.</title>
        <authorList>
            <person name="Miyauchi S."/>
            <person name="Rancon A."/>
            <person name="Drula E."/>
            <person name="Hage H."/>
            <person name="Chaduli D."/>
            <person name="Favel A."/>
            <person name="Grisel S."/>
            <person name="Henrissat B."/>
            <person name="Herpoel-Gimbert I."/>
            <person name="Ruiz-Duenas F.J."/>
            <person name="Chevret D."/>
            <person name="Hainaut M."/>
            <person name="Lin J."/>
            <person name="Wang M."/>
            <person name="Pangilinan J."/>
            <person name="Lipzen A."/>
            <person name="Lesage-Meessen L."/>
            <person name="Navarro D."/>
            <person name="Riley R."/>
            <person name="Grigoriev I.V."/>
            <person name="Zhou S."/>
            <person name="Raouche S."/>
            <person name="Rosso M.N."/>
        </authorList>
    </citation>
    <scope>NUCLEOTIDE SEQUENCE [LARGE SCALE GENOMIC DNA]</scope>
    <source>
        <strain evidence="5 6">BRFM 1820</strain>
    </source>
</reference>
<keyword evidence="6" id="KW-1185">Reference proteome</keyword>
<dbReference type="EMBL" id="KZ857411">
    <property type="protein sequence ID" value="RDX48455.1"/>
    <property type="molecule type" value="Genomic_DNA"/>
</dbReference>
<protein>
    <submittedName>
        <fullName evidence="5">WD40 repeat-like protein</fullName>
    </submittedName>
</protein>
<name>A0A371D7D7_9APHY</name>
<feature type="repeat" description="WD" evidence="3">
    <location>
        <begin position="727"/>
        <end position="768"/>
    </location>
</feature>
<gene>
    <name evidence="5" type="ORF">OH76DRAFT_1456239</name>
</gene>
<dbReference type="InterPro" id="IPR050505">
    <property type="entry name" value="WDR55/POC1"/>
</dbReference>
<dbReference type="InterPro" id="IPR036322">
    <property type="entry name" value="WD40_repeat_dom_sf"/>
</dbReference>
<dbReference type="PROSITE" id="PS50082">
    <property type="entry name" value="WD_REPEATS_2"/>
    <property type="match status" value="8"/>
</dbReference>
<dbReference type="InterPro" id="IPR001680">
    <property type="entry name" value="WD40_rpt"/>
</dbReference>
<dbReference type="InterPro" id="IPR015943">
    <property type="entry name" value="WD40/YVTN_repeat-like_dom_sf"/>
</dbReference>
<evidence type="ECO:0000313" key="5">
    <source>
        <dbReference type="EMBL" id="RDX48455.1"/>
    </source>
</evidence>
<dbReference type="SMART" id="SM00320">
    <property type="entry name" value="WD40"/>
    <property type="match status" value="8"/>
</dbReference>
<dbReference type="PROSITE" id="PS50294">
    <property type="entry name" value="WD_REPEATS_REGION"/>
    <property type="match status" value="8"/>
</dbReference>
<organism evidence="5 6">
    <name type="scientific">Lentinus brumalis</name>
    <dbReference type="NCBI Taxonomy" id="2498619"/>
    <lineage>
        <taxon>Eukaryota</taxon>
        <taxon>Fungi</taxon>
        <taxon>Dikarya</taxon>
        <taxon>Basidiomycota</taxon>
        <taxon>Agaricomycotina</taxon>
        <taxon>Agaricomycetes</taxon>
        <taxon>Polyporales</taxon>
        <taxon>Polyporaceae</taxon>
        <taxon>Lentinus</taxon>
    </lineage>
</organism>
<feature type="repeat" description="WD" evidence="3">
    <location>
        <begin position="643"/>
        <end position="684"/>
    </location>
</feature>
<dbReference type="CDD" id="cd00200">
    <property type="entry name" value="WD40"/>
    <property type="match status" value="1"/>
</dbReference>
<feature type="repeat" description="WD" evidence="3">
    <location>
        <begin position="769"/>
        <end position="809"/>
    </location>
</feature>
<sequence>MSSTPAYEIYVRQLIGRGYGYPLWHPEPTKGQEIQIGDVGYLYQGAFWRMFNATLPEDHPSHRHLGVPDHHEPFQIQNFVQGETRGVITSSLQSASVKTIEVGGGGGSSLAQVGAGFKFECTQEQGAFVFVDQPADRSQIQSSRSIIPYLKANIEHWNALALRLDLDVAREPLLFVSGTVKTNDWGLGAFLTHGQSCVAEFEAQVPFAQAKLTWRTSTQSVGNTEVRQRSAAEIQHIQELAAIESNEDPSASRQSLDSVRSFHQNKDQTLFLHYYKVKKRLWFNRVIKAAAGPHELDPDSSGEGDGPLVRASSEELEVVDEPHISPMYDPVNHLLDYILNYPVEDGTEVQMAIASDTHLYALFDGDLPSDIPAALENMRPPILFLDEERELASLAIAEWIEEGQIFDRVIYSPLSDPSISVDTGKHKDDFATLNDEDWQNREGESDPSRSEQDKDTESRFAPAPAAAQAGQPIILQDHTGGVTCVAFSPHGRYLASGSEDTIIILRDATNGRVIHKLTEHGEAIWTLAFSPDSKRLASGASDGHALVWDLEQSAVVAVLDGHSGVVQTIAYSPDGSKLVTSSVDFTVRLWDAMTGALLHTMEDHRAVVMTAIFSPDGRWVASCGADYKAKIWDADTGALHRTLAEHTGVVWSVAFSPDSRKVVTGSDDTTSRVWNAETGEELIILREHSGPVWSVAFSPDGKYVMSASNDATIKVCNALTGERVHDFERHDTLVNAAVFSPDGKYVASSAGDNAVKVWNVENGNSFPPMEGHLDKVTGLQFSPEGDRIASCSDDGTVRIWTLPEAEQAA</sequence>
<dbReference type="STRING" id="139420.A0A371D7D7"/>
<feature type="repeat" description="WD" evidence="3">
    <location>
        <begin position="685"/>
        <end position="726"/>
    </location>
</feature>
<dbReference type="PROSITE" id="PS00678">
    <property type="entry name" value="WD_REPEATS_1"/>
    <property type="match status" value="4"/>
</dbReference>
<accession>A0A371D7D7</accession>
<dbReference type="Pfam" id="PF00400">
    <property type="entry name" value="WD40"/>
    <property type="match status" value="8"/>
</dbReference>
<dbReference type="Gene3D" id="2.130.10.10">
    <property type="entry name" value="YVTN repeat-like/Quinoprotein amine dehydrogenase"/>
    <property type="match status" value="3"/>
</dbReference>
<feature type="repeat" description="WD" evidence="3">
    <location>
        <begin position="475"/>
        <end position="516"/>
    </location>
</feature>
<evidence type="ECO:0000256" key="4">
    <source>
        <dbReference type="SAM" id="MobiDB-lite"/>
    </source>
</evidence>
<dbReference type="InterPro" id="IPR019775">
    <property type="entry name" value="WD40_repeat_CS"/>
</dbReference>
<evidence type="ECO:0000313" key="6">
    <source>
        <dbReference type="Proteomes" id="UP000256964"/>
    </source>
</evidence>
<keyword evidence="2" id="KW-0677">Repeat</keyword>
<feature type="repeat" description="WD" evidence="3">
    <location>
        <begin position="559"/>
        <end position="600"/>
    </location>
</feature>
<keyword evidence="1 3" id="KW-0853">WD repeat</keyword>
<evidence type="ECO:0000256" key="3">
    <source>
        <dbReference type="PROSITE-ProRule" id="PRU00221"/>
    </source>
</evidence>
<evidence type="ECO:0000256" key="2">
    <source>
        <dbReference type="ARBA" id="ARBA00022737"/>
    </source>
</evidence>
<feature type="compositionally biased region" description="Basic and acidic residues" evidence="4">
    <location>
        <begin position="438"/>
        <end position="458"/>
    </location>
</feature>
<dbReference type="SUPFAM" id="SSF50978">
    <property type="entry name" value="WD40 repeat-like"/>
    <property type="match status" value="1"/>
</dbReference>